<gene>
    <name evidence="2" type="ORF">KME32_30455</name>
</gene>
<organism evidence="2 3">
    <name type="scientific">Mojavia pulchra JT2-VF2</name>
    <dbReference type="NCBI Taxonomy" id="287848"/>
    <lineage>
        <taxon>Bacteria</taxon>
        <taxon>Bacillati</taxon>
        <taxon>Cyanobacteriota</taxon>
        <taxon>Cyanophyceae</taxon>
        <taxon>Nostocales</taxon>
        <taxon>Nostocaceae</taxon>
    </lineage>
</organism>
<evidence type="ECO:0000259" key="1">
    <source>
        <dbReference type="PROSITE" id="PS50943"/>
    </source>
</evidence>
<dbReference type="CDD" id="cd00093">
    <property type="entry name" value="HTH_XRE"/>
    <property type="match status" value="1"/>
</dbReference>
<evidence type="ECO:0000313" key="3">
    <source>
        <dbReference type="Proteomes" id="UP000715781"/>
    </source>
</evidence>
<accession>A0A951Q5V3</accession>
<dbReference type="Proteomes" id="UP000715781">
    <property type="component" value="Unassembled WGS sequence"/>
</dbReference>
<dbReference type="Gene3D" id="1.10.260.40">
    <property type="entry name" value="lambda repressor-like DNA-binding domains"/>
    <property type="match status" value="1"/>
</dbReference>
<dbReference type="Pfam" id="PF13560">
    <property type="entry name" value="HTH_31"/>
    <property type="match status" value="1"/>
</dbReference>
<dbReference type="InterPro" id="IPR010982">
    <property type="entry name" value="Lambda_DNA-bd_dom_sf"/>
</dbReference>
<dbReference type="EMBL" id="JAHHHN010000035">
    <property type="protein sequence ID" value="MBW4565333.1"/>
    <property type="molecule type" value="Genomic_DNA"/>
</dbReference>
<dbReference type="SMART" id="SM00530">
    <property type="entry name" value="HTH_XRE"/>
    <property type="match status" value="1"/>
</dbReference>
<feature type="domain" description="HTH cro/C1-type" evidence="1">
    <location>
        <begin position="20"/>
        <end position="76"/>
    </location>
</feature>
<dbReference type="AlphaFoldDB" id="A0A951Q5V3"/>
<reference evidence="2" key="1">
    <citation type="submission" date="2021-05" db="EMBL/GenBank/DDBJ databases">
        <authorList>
            <person name="Pietrasiak N."/>
            <person name="Ward R."/>
            <person name="Stajich J.E."/>
            <person name="Kurbessoian T."/>
        </authorList>
    </citation>
    <scope>NUCLEOTIDE SEQUENCE</scope>
    <source>
        <strain evidence="2">JT2-VF2</strain>
    </source>
</reference>
<dbReference type="InterPro" id="IPR001387">
    <property type="entry name" value="Cro/C1-type_HTH"/>
</dbReference>
<reference evidence="2" key="2">
    <citation type="journal article" date="2022" name="Microbiol. Resour. Announc.">
        <title>Metagenome Sequencing to Explore Phylogenomics of Terrestrial Cyanobacteria.</title>
        <authorList>
            <person name="Ward R.D."/>
            <person name="Stajich J.E."/>
            <person name="Johansen J.R."/>
            <person name="Huntemann M."/>
            <person name="Clum A."/>
            <person name="Foster B."/>
            <person name="Foster B."/>
            <person name="Roux S."/>
            <person name="Palaniappan K."/>
            <person name="Varghese N."/>
            <person name="Mukherjee S."/>
            <person name="Reddy T.B.K."/>
            <person name="Daum C."/>
            <person name="Copeland A."/>
            <person name="Chen I.A."/>
            <person name="Ivanova N.N."/>
            <person name="Kyrpides N.C."/>
            <person name="Shapiro N."/>
            <person name="Eloe-Fadrosh E.A."/>
            <person name="Pietrasiak N."/>
        </authorList>
    </citation>
    <scope>NUCLEOTIDE SEQUENCE</scope>
    <source>
        <strain evidence="2">JT2-VF2</strain>
    </source>
</reference>
<comment type="caution">
    <text evidence="2">The sequence shown here is derived from an EMBL/GenBank/DDBJ whole genome shotgun (WGS) entry which is preliminary data.</text>
</comment>
<proteinExistence type="predicted"/>
<sequence>MKVRRIIKLEVDVPGLGERIKQAREARGRPVTQLAKEVGISRNYWYQLEAEAVLGGVAEETLRKIEEVLGIDLGVSFDD</sequence>
<dbReference type="SUPFAM" id="SSF47413">
    <property type="entry name" value="lambda repressor-like DNA-binding domains"/>
    <property type="match status" value="1"/>
</dbReference>
<dbReference type="GO" id="GO:0003677">
    <property type="term" value="F:DNA binding"/>
    <property type="evidence" value="ECO:0007669"/>
    <property type="project" value="InterPro"/>
</dbReference>
<name>A0A951Q5V3_9NOST</name>
<evidence type="ECO:0000313" key="2">
    <source>
        <dbReference type="EMBL" id="MBW4565333.1"/>
    </source>
</evidence>
<dbReference type="PROSITE" id="PS50943">
    <property type="entry name" value="HTH_CROC1"/>
    <property type="match status" value="1"/>
</dbReference>
<protein>
    <submittedName>
        <fullName evidence="2">Helix-turn-helix domain-containing protein</fullName>
    </submittedName>
</protein>